<name>L7LV51_RHIPC</name>
<proteinExistence type="evidence at transcript level"/>
<feature type="signal peptide" evidence="1">
    <location>
        <begin position="1"/>
        <end position="20"/>
    </location>
</feature>
<reference evidence="2" key="1">
    <citation type="submission" date="2012-11" db="EMBL/GenBank/DDBJ databases">
        <authorList>
            <person name="Lucero-Rivera Y.E."/>
            <person name="Tovar-Ramirez D."/>
        </authorList>
    </citation>
    <scope>NUCLEOTIDE SEQUENCE</scope>
    <source>
        <tissue evidence="2">Salivary gland</tissue>
    </source>
</reference>
<dbReference type="AlphaFoldDB" id="L7LV51"/>
<keyword evidence="1" id="KW-0732">Signal</keyword>
<reference evidence="2" key="2">
    <citation type="journal article" date="2015" name="J. Proteomics">
        <title>Sexual differences in the sialomes of the zebra tick, Rhipicephalus pulchellus.</title>
        <authorList>
            <person name="Tan A.W."/>
            <person name="Francischetti I.M."/>
            <person name="Slovak M."/>
            <person name="Kini R.M."/>
            <person name="Ribeiro J.M."/>
        </authorList>
    </citation>
    <scope>NUCLEOTIDE SEQUENCE</scope>
    <source>
        <tissue evidence="2">Salivary gland</tissue>
    </source>
</reference>
<dbReference type="EMBL" id="GACK01009083">
    <property type="protein sequence ID" value="JAA55951.1"/>
    <property type="molecule type" value="mRNA"/>
</dbReference>
<protein>
    <submittedName>
        <fullName evidence="2">Putative rhipicephalus family xiv</fullName>
    </submittedName>
</protein>
<accession>L7LV51</accession>
<organism evidence="2">
    <name type="scientific">Rhipicephalus pulchellus</name>
    <name type="common">Yellow backed tick</name>
    <name type="synonym">Dermacentor pulchellus</name>
    <dbReference type="NCBI Taxonomy" id="72859"/>
    <lineage>
        <taxon>Eukaryota</taxon>
        <taxon>Metazoa</taxon>
        <taxon>Ecdysozoa</taxon>
        <taxon>Arthropoda</taxon>
        <taxon>Chelicerata</taxon>
        <taxon>Arachnida</taxon>
        <taxon>Acari</taxon>
        <taxon>Parasitiformes</taxon>
        <taxon>Ixodida</taxon>
        <taxon>Ixodoidea</taxon>
        <taxon>Ixodidae</taxon>
        <taxon>Rhipicephalinae</taxon>
        <taxon>Rhipicephalus</taxon>
        <taxon>Rhipicephalus</taxon>
    </lineage>
</organism>
<feature type="chain" id="PRO_5003980629" evidence="1">
    <location>
        <begin position="21"/>
        <end position="389"/>
    </location>
</feature>
<evidence type="ECO:0000256" key="1">
    <source>
        <dbReference type="SAM" id="SignalP"/>
    </source>
</evidence>
<evidence type="ECO:0000313" key="2">
    <source>
        <dbReference type="EMBL" id="JAA55951.1"/>
    </source>
</evidence>
<sequence>MKTSVAPVVSLVGVLIVSMAVDYEAKLGLDLAPLIWAGNLAKDATHTLVAYKLSLSTKALAMITGNRSFRATIAYDSRLERYEDAPAEAVHDGTVWKHLKNIAAVTSAPIPVHVVNELKVEWLPGMKKPVIRLPTLPPLPKVVVPKFAVPKVVMPKFVVPKVVPKVVVPQLPRIMVPKLLVPKVVMAEPAGADVLQAKVDLLTSQVNEKLRHLGSNSAGVLGSGSTSTGHLAGPRYASGYIKGGFHVGHGTGPVTEVHLKSDAAPATGSTVDAPFFHITEQNKTTNNSRPVHSDDNGVMGRYFQFIRANDEGRCVVRMVCTMVAYPGVFGDYGRKVVDFFDDVKPSPLSPVAAYKEASVAGRRGYSCPSRYPDCRVEPKYLAQLGESCL</sequence>